<organism evidence="3 4">
    <name type="scientific">Metapseudomonas resinovorans</name>
    <name type="common">Pseudomonas resinovorans</name>
    <dbReference type="NCBI Taxonomy" id="53412"/>
    <lineage>
        <taxon>Bacteria</taxon>
        <taxon>Pseudomonadati</taxon>
        <taxon>Pseudomonadota</taxon>
        <taxon>Gammaproteobacteria</taxon>
        <taxon>Pseudomonadales</taxon>
        <taxon>Pseudomonadaceae</taxon>
        <taxon>Metapseudomonas</taxon>
    </lineage>
</organism>
<evidence type="ECO:0000313" key="3">
    <source>
        <dbReference type="EMBL" id="MDA8485844.1"/>
    </source>
</evidence>
<dbReference type="EMBL" id="JANEWF010000035">
    <property type="protein sequence ID" value="MDA8485844.1"/>
    <property type="molecule type" value="Genomic_DNA"/>
</dbReference>
<evidence type="ECO:0000256" key="1">
    <source>
        <dbReference type="SAM" id="MobiDB-lite"/>
    </source>
</evidence>
<dbReference type="RefSeq" id="WP_271472001.1">
    <property type="nucleotide sequence ID" value="NZ_JANEWF010000035.1"/>
</dbReference>
<feature type="compositionally biased region" description="Polar residues" evidence="1">
    <location>
        <begin position="157"/>
        <end position="167"/>
    </location>
</feature>
<reference evidence="3 4" key="1">
    <citation type="submission" date="2022-07" db="EMBL/GenBank/DDBJ databases">
        <title>Genome Analysis of Selected Gammaproteobacteria from Nigerian Food snails.</title>
        <authorList>
            <person name="Okafor A.C."/>
        </authorList>
    </citation>
    <scope>NUCLEOTIDE SEQUENCE [LARGE SCALE GENOMIC DNA]</scope>
    <source>
        <strain evidence="3 4">Awg 2</strain>
    </source>
</reference>
<keyword evidence="4" id="KW-1185">Reference proteome</keyword>
<dbReference type="InterPro" id="IPR048494">
    <property type="entry name" value="Dit-like_N"/>
</dbReference>
<dbReference type="Proteomes" id="UP001211689">
    <property type="component" value="Unassembled WGS sequence"/>
</dbReference>
<protein>
    <recommendedName>
        <fullName evidence="2">Dit-like phage tail protein N-terminal domain-containing protein</fullName>
    </recommendedName>
</protein>
<gene>
    <name evidence="3" type="ORF">NNO07_22485</name>
</gene>
<feature type="compositionally biased region" description="Basic and acidic residues" evidence="1">
    <location>
        <begin position="144"/>
        <end position="156"/>
    </location>
</feature>
<comment type="caution">
    <text evidence="3">The sequence shown here is derived from an EMBL/GenBank/DDBJ whole genome shotgun (WGS) entry which is preliminary data.</text>
</comment>
<dbReference type="Pfam" id="PF21821">
    <property type="entry name" value="Dit_like"/>
    <property type="match status" value="1"/>
</dbReference>
<name>A0ABT4YB29_METRE</name>
<feature type="region of interest" description="Disordered" evidence="1">
    <location>
        <begin position="133"/>
        <end position="178"/>
    </location>
</feature>
<sequence>MTYEITDAVTNRQITTITSFLEVGYKGESNVSRYPIEQGGFFSANKVASPWSLPLKIAITGTPDRLRAILSDLKTYEDGVGLVNVTTPFWTYLDGNIERLDWALKENGATGLLQVELGIIEIRQVEPRYTSVSVPPKRAAQVKNKSDASTEERGKQQPENGNESFLEQLTGRGKRLAT</sequence>
<evidence type="ECO:0000313" key="4">
    <source>
        <dbReference type="Proteomes" id="UP001211689"/>
    </source>
</evidence>
<proteinExistence type="predicted"/>
<evidence type="ECO:0000259" key="2">
    <source>
        <dbReference type="Pfam" id="PF21821"/>
    </source>
</evidence>
<accession>A0ABT4YB29</accession>
<feature type="domain" description="Dit-like phage tail protein N-terminal" evidence="2">
    <location>
        <begin position="20"/>
        <end position="132"/>
    </location>
</feature>